<dbReference type="AlphaFoldDB" id="A0AB39XH73"/>
<accession>A0AB39XH73</accession>
<evidence type="ECO:0000313" key="1">
    <source>
        <dbReference type="EMBL" id="XDV55732.1"/>
    </source>
</evidence>
<proteinExistence type="predicted"/>
<sequence>MSQLIFEADDVRRVIKHSLDSPAQGGKTIGHDPETGSALTEPVAAAAVILACDEGVYLMSNGQPRDLLNEASPRSFAAYARGCNPFRDREWRRNARELVGGDDFSCVLPWVHDLKALLDAGARTVAVNVGDGRVEIADC</sequence>
<name>A0AB39XH73_9BRAD</name>
<organism evidence="1">
    <name type="scientific">Bradyrhizobium sp. LLZ17</name>
    <dbReference type="NCBI Taxonomy" id="3239388"/>
    <lineage>
        <taxon>Bacteria</taxon>
        <taxon>Pseudomonadati</taxon>
        <taxon>Pseudomonadota</taxon>
        <taxon>Alphaproteobacteria</taxon>
        <taxon>Hyphomicrobiales</taxon>
        <taxon>Nitrobacteraceae</taxon>
        <taxon>Bradyrhizobium</taxon>
    </lineage>
</organism>
<dbReference type="Pfam" id="PF11284">
    <property type="entry name" value="DUF3085"/>
    <property type="match status" value="1"/>
</dbReference>
<dbReference type="InterPro" id="IPR021436">
    <property type="entry name" value="DUF3085"/>
</dbReference>
<protein>
    <submittedName>
        <fullName evidence="1">DUF3085 domain-containing protein</fullName>
    </submittedName>
</protein>
<gene>
    <name evidence="1" type="ORF">AB8Z38_23620</name>
</gene>
<dbReference type="EMBL" id="CP165734">
    <property type="protein sequence ID" value="XDV55732.1"/>
    <property type="molecule type" value="Genomic_DNA"/>
</dbReference>
<reference evidence="1" key="1">
    <citation type="submission" date="2024-08" db="EMBL/GenBank/DDBJ databases">
        <authorList>
            <person name="Chaddad Z."/>
            <person name="Lamrabet M."/>
            <person name="Bouhnik O."/>
            <person name="Alami S."/>
            <person name="Wipf D."/>
            <person name="Courty P.E."/>
            <person name="Missbah El Idrissi M."/>
        </authorList>
    </citation>
    <scope>NUCLEOTIDE SEQUENCE</scope>
    <source>
        <strain evidence="1">LLZ17</strain>
    </source>
</reference>
<dbReference type="RefSeq" id="WP_369720178.1">
    <property type="nucleotide sequence ID" value="NZ_CP165734.1"/>
</dbReference>